<gene>
    <name evidence="1" type="ORF">CCMP2556_LOCUS16122</name>
</gene>
<dbReference type="Proteomes" id="UP001642484">
    <property type="component" value="Unassembled WGS sequence"/>
</dbReference>
<dbReference type="EMBL" id="CAXAMN010008569">
    <property type="protein sequence ID" value="CAK9025770.1"/>
    <property type="molecule type" value="Genomic_DNA"/>
</dbReference>
<evidence type="ECO:0000313" key="1">
    <source>
        <dbReference type="EMBL" id="CAK9025770.1"/>
    </source>
</evidence>
<evidence type="ECO:0000313" key="2">
    <source>
        <dbReference type="Proteomes" id="UP001642484"/>
    </source>
</evidence>
<comment type="caution">
    <text evidence="1">The sequence shown here is derived from an EMBL/GenBank/DDBJ whole genome shotgun (WGS) entry which is preliminary data.</text>
</comment>
<keyword evidence="2" id="KW-1185">Reference proteome</keyword>
<name>A0ABP0KG13_9DINO</name>
<organism evidence="1 2">
    <name type="scientific">Durusdinium trenchii</name>
    <dbReference type="NCBI Taxonomy" id="1381693"/>
    <lineage>
        <taxon>Eukaryota</taxon>
        <taxon>Sar</taxon>
        <taxon>Alveolata</taxon>
        <taxon>Dinophyceae</taxon>
        <taxon>Suessiales</taxon>
        <taxon>Symbiodiniaceae</taxon>
        <taxon>Durusdinium</taxon>
    </lineage>
</organism>
<accession>A0ABP0KG13</accession>
<protein>
    <submittedName>
        <fullName evidence="1">Uncharacterized protein</fullName>
    </submittedName>
</protein>
<sequence length="122" mass="14205">MDAFFTGGDFASCAMDQLKGAIKHRLDWFAHENVQQFPAEVLTPLHQWYGEQSSLISPQRFGKPLNRLRIYRLFFRKNLYTWHGPSTRQILKLTCPLKPLNLTSDSLYYMTNSELVSYSSKV</sequence>
<proteinExistence type="predicted"/>
<reference evidence="1 2" key="1">
    <citation type="submission" date="2024-02" db="EMBL/GenBank/DDBJ databases">
        <authorList>
            <person name="Chen Y."/>
            <person name="Shah S."/>
            <person name="Dougan E. K."/>
            <person name="Thang M."/>
            <person name="Chan C."/>
        </authorList>
    </citation>
    <scope>NUCLEOTIDE SEQUENCE [LARGE SCALE GENOMIC DNA]</scope>
</reference>